<dbReference type="InterPro" id="IPR036291">
    <property type="entry name" value="NAD(P)-bd_dom_sf"/>
</dbReference>
<comment type="cofactor">
    <cofactor evidence="1">
        <name>Zn(2+)</name>
        <dbReference type="ChEBI" id="CHEBI:29105"/>
    </cofactor>
</comment>
<evidence type="ECO:0000256" key="2">
    <source>
        <dbReference type="ARBA" id="ARBA00022723"/>
    </source>
</evidence>
<dbReference type="Pfam" id="PF08240">
    <property type="entry name" value="ADH_N"/>
    <property type="match status" value="1"/>
</dbReference>
<dbReference type="GO" id="GO:0016491">
    <property type="term" value="F:oxidoreductase activity"/>
    <property type="evidence" value="ECO:0007669"/>
    <property type="project" value="UniProtKB-KW"/>
</dbReference>
<dbReference type="SUPFAM" id="SSF51735">
    <property type="entry name" value="NAD(P)-binding Rossmann-fold domains"/>
    <property type="match status" value="1"/>
</dbReference>
<evidence type="ECO:0000259" key="6">
    <source>
        <dbReference type="Pfam" id="PF16912"/>
    </source>
</evidence>
<reference evidence="7" key="1">
    <citation type="submission" date="2022-03" db="EMBL/GenBank/DDBJ databases">
        <authorList>
            <person name="Martin C."/>
        </authorList>
    </citation>
    <scope>NUCLEOTIDE SEQUENCE</scope>
</reference>
<feature type="domain" description="Alcohol dehydrogenase-like N-terminal" evidence="5">
    <location>
        <begin position="25"/>
        <end position="137"/>
    </location>
</feature>
<dbReference type="InterPro" id="IPR031640">
    <property type="entry name" value="Glu_dehyd_C"/>
</dbReference>
<dbReference type="AlphaFoldDB" id="A0A8J1TZL9"/>
<dbReference type="InterPro" id="IPR002328">
    <property type="entry name" value="ADH_Zn_CS"/>
</dbReference>
<name>A0A8J1TZL9_OWEFU</name>
<evidence type="ECO:0000256" key="3">
    <source>
        <dbReference type="ARBA" id="ARBA00022833"/>
    </source>
</evidence>
<dbReference type="InterPro" id="IPR050129">
    <property type="entry name" value="Zn_alcohol_dh"/>
</dbReference>
<dbReference type="InterPro" id="IPR011032">
    <property type="entry name" value="GroES-like_sf"/>
</dbReference>
<keyword evidence="4" id="KW-0560">Oxidoreductase</keyword>
<dbReference type="SUPFAM" id="SSF50129">
    <property type="entry name" value="GroES-like"/>
    <property type="match status" value="1"/>
</dbReference>
<evidence type="ECO:0000256" key="4">
    <source>
        <dbReference type="ARBA" id="ARBA00023002"/>
    </source>
</evidence>
<keyword evidence="8" id="KW-1185">Reference proteome</keyword>
<evidence type="ECO:0000313" key="8">
    <source>
        <dbReference type="Proteomes" id="UP000749559"/>
    </source>
</evidence>
<dbReference type="Proteomes" id="UP000749559">
    <property type="component" value="Unassembled WGS sequence"/>
</dbReference>
<sequence>MQALQLSREQRLSIITLPKPQIVNPTDVQIRVAFCAVCGTDLHIIKKHVIPFEKFEYESRILGHEFTGIVTAIGETVRSVCIGDRVAIDPNTSCGRCKFCLRGRPNHCEKYGKMLNRSNGGLAEYVVISEPQVYKLSKDGGLGLAEGVICEPMSCIVRGWDIIKSRASSDSRVLINGAGIIGLLWTSMLYMKGFRNITVSEPSEFRREITRKLGLNIKVRSPTDSNQWTDRYDLMVDCSGSSKAIEAGLERMEYGGAVMMFAVYAKDSQLQLDLSYIQKRELTVMGSIIDPFTYKRSVTLVEDMYKSNMLNFDKLGVKVYSFEDFEAAFKDLDERTISKAVFKIQ</sequence>
<dbReference type="PANTHER" id="PTHR43401:SF2">
    <property type="entry name" value="L-THREONINE 3-DEHYDROGENASE"/>
    <property type="match status" value="1"/>
</dbReference>
<evidence type="ECO:0000313" key="7">
    <source>
        <dbReference type="EMBL" id="CAH1795967.1"/>
    </source>
</evidence>
<dbReference type="Pfam" id="PF16912">
    <property type="entry name" value="Glu_dehyd_C"/>
    <property type="match status" value="1"/>
</dbReference>
<comment type="caution">
    <text evidence="7">The sequence shown here is derived from an EMBL/GenBank/DDBJ whole genome shotgun (WGS) entry which is preliminary data.</text>
</comment>
<dbReference type="GO" id="GO:0008270">
    <property type="term" value="F:zinc ion binding"/>
    <property type="evidence" value="ECO:0007669"/>
    <property type="project" value="InterPro"/>
</dbReference>
<organism evidence="7 8">
    <name type="scientific">Owenia fusiformis</name>
    <name type="common">Polychaete worm</name>
    <dbReference type="NCBI Taxonomy" id="6347"/>
    <lineage>
        <taxon>Eukaryota</taxon>
        <taxon>Metazoa</taxon>
        <taxon>Spiralia</taxon>
        <taxon>Lophotrochozoa</taxon>
        <taxon>Annelida</taxon>
        <taxon>Polychaeta</taxon>
        <taxon>Sedentaria</taxon>
        <taxon>Canalipalpata</taxon>
        <taxon>Sabellida</taxon>
        <taxon>Oweniida</taxon>
        <taxon>Oweniidae</taxon>
        <taxon>Owenia</taxon>
    </lineage>
</organism>
<dbReference type="Gene3D" id="3.40.50.720">
    <property type="entry name" value="NAD(P)-binding Rossmann-like Domain"/>
    <property type="match status" value="1"/>
</dbReference>
<dbReference type="EMBL" id="CAIIXF020000010">
    <property type="protein sequence ID" value="CAH1795967.1"/>
    <property type="molecule type" value="Genomic_DNA"/>
</dbReference>
<dbReference type="PANTHER" id="PTHR43401">
    <property type="entry name" value="L-THREONINE 3-DEHYDROGENASE"/>
    <property type="match status" value="1"/>
</dbReference>
<dbReference type="Gene3D" id="3.90.180.10">
    <property type="entry name" value="Medium-chain alcohol dehydrogenases, catalytic domain"/>
    <property type="match status" value="1"/>
</dbReference>
<dbReference type="PROSITE" id="PS00059">
    <property type="entry name" value="ADH_ZINC"/>
    <property type="match status" value="1"/>
</dbReference>
<feature type="domain" description="Glucose dehydrogenase C-terminal" evidence="6">
    <location>
        <begin position="147"/>
        <end position="335"/>
    </location>
</feature>
<dbReference type="InterPro" id="IPR013154">
    <property type="entry name" value="ADH-like_N"/>
</dbReference>
<gene>
    <name evidence="7" type="ORF">OFUS_LOCUS20431</name>
</gene>
<keyword evidence="2" id="KW-0479">Metal-binding</keyword>
<keyword evidence="3" id="KW-0862">Zinc</keyword>
<dbReference type="OrthoDB" id="3941538at2759"/>
<proteinExistence type="predicted"/>
<accession>A0A8J1TZL9</accession>
<evidence type="ECO:0000259" key="5">
    <source>
        <dbReference type="Pfam" id="PF08240"/>
    </source>
</evidence>
<protein>
    <submittedName>
        <fullName evidence="7">Uncharacterized protein</fullName>
    </submittedName>
</protein>
<evidence type="ECO:0000256" key="1">
    <source>
        <dbReference type="ARBA" id="ARBA00001947"/>
    </source>
</evidence>